<feature type="region of interest" description="Disordered" evidence="5">
    <location>
        <begin position="545"/>
        <end position="565"/>
    </location>
</feature>
<evidence type="ECO:0000256" key="1">
    <source>
        <dbReference type="ARBA" id="ARBA00004123"/>
    </source>
</evidence>
<reference evidence="7 8" key="1">
    <citation type="submission" date="2022-01" db="EMBL/GenBank/DDBJ databases">
        <title>A chromosomal length assembly of Cordylochernes scorpioides.</title>
        <authorList>
            <person name="Zeh D."/>
            <person name="Zeh J."/>
        </authorList>
    </citation>
    <scope>NUCLEOTIDE SEQUENCE [LARGE SCALE GENOMIC DNA]</scope>
    <source>
        <strain evidence="7">IN4F17</strain>
        <tissue evidence="7">Whole Body</tissue>
    </source>
</reference>
<keyword evidence="4" id="KW-0175">Coiled coil</keyword>
<dbReference type="PANTHER" id="PTHR22940">
    <property type="entry name" value="TIMEOUT/TIMELESS-2"/>
    <property type="match status" value="1"/>
</dbReference>
<gene>
    <name evidence="7" type="ORF">LAZ67_20000393</name>
</gene>
<accession>A0ABY6LP03</accession>
<feature type="domain" description="Timeless N-terminal" evidence="6">
    <location>
        <begin position="40"/>
        <end position="300"/>
    </location>
</feature>
<feature type="coiled-coil region" evidence="4">
    <location>
        <begin position="260"/>
        <end position="287"/>
    </location>
</feature>
<keyword evidence="3" id="KW-0131">Cell cycle</keyword>
<dbReference type="Proteomes" id="UP001235939">
    <property type="component" value="Chromosome 20"/>
</dbReference>
<dbReference type="EMBL" id="CP092882">
    <property type="protein sequence ID" value="UYV81225.1"/>
    <property type="molecule type" value="Genomic_DNA"/>
</dbReference>
<evidence type="ECO:0000259" key="6">
    <source>
        <dbReference type="Pfam" id="PF04821"/>
    </source>
</evidence>
<evidence type="ECO:0000256" key="4">
    <source>
        <dbReference type="SAM" id="Coils"/>
    </source>
</evidence>
<dbReference type="InterPro" id="IPR044998">
    <property type="entry name" value="Timeless"/>
</dbReference>
<dbReference type="Pfam" id="PF04821">
    <property type="entry name" value="TIMELESS"/>
    <property type="match status" value="1"/>
</dbReference>
<protein>
    <submittedName>
        <fullName evidence="7">TIMELESS</fullName>
    </submittedName>
</protein>
<evidence type="ECO:0000256" key="3">
    <source>
        <dbReference type="ARBA" id="ARBA00023306"/>
    </source>
</evidence>
<dbReference type="InterPro" id="IPR006906">
    <property type="entry name" value="Timeless_N"/>
</dbReference>
<evidence type="ECO:0000313" key="7">
    <source>
        <dbReference type="EMBL" id="UYV81225.1"/>
    </source>
</evidence>
<sequence length="672" mass="78506">MRFHLFEALNPPLMASEFGSLLNAELLATCNSLGSYEGNTYEPDPYCLESLKDLIRFLRKDDESHEIRRQLGTIQVLQNDLLPILKFQNHRMDLFDVTLRFLVNLTTPPLLIYKEEIPTDKASRNHYLEMLAHVQAYKKAFTDAQLWVVITSKLATLLKKEYEDRVEDDTLTMERILVLVRNILHVPADIQTERRTDDDVSLHDQILWALYMSGLKDLFIYISTAETESMFYLHVLEILSLMVREQTPEQLVQAGKLRSEAEKQRDMEALLRKRQEEVEKRQQSQKKYSRFSRFSGTFYVKNVKSISDRDLIAHKMVDSVNDINFDRTKKIHRKPKNRRPTEEAQVFRKSTLSIRLFLKDFCLEFISNAYNPFMAQVRREIERPAGSHSHDETYFLWAMRFFMELNRLEGQETALVSETMSVSNFHYILTHLENYYEMMVTDKKKTPLWARRMHMGLQAYKELVMTLQAMDSSTEENVKKSADVIKGNIFYLMEYRDLLITLINNYDEVKLSKSYLADLVETIHVFMRMLERYCRGHSHLVVQQKAPVRSKKKKSKNGGDSQLSLDDRWTPISNVLSELLISHQQVATELNAFDAGSDKSEDQMREEAKQKIRMCLRRSQSTDALALLRMCRDLWPEDSAFGSPSCAPEEELLLLQELFFLPGPEGGFLLFA</sequence>
<comment type="subcellular location">
    <subcellularLocation>
        <location evidence="1">Nucleus</location>
    </subcellularLocation>
</comment>
<name>A0ABY6LP03_9ARAC</name>
<proteinExistence type="predicted"/>
<evidence type="ECO:0000313" key="8">
    <source>
        <dbReference type="Proteomes" id="UP001235939"/>
    </source>
</evidence>
<keyword evidence="2" id="KW-0539">Nucleus</keyword>
<evidence type="ECO:0000256" key="5">
    <source>
        <dbReference type="SAM" id="MobiDB-lite"/>
    </source>
</evidence>
<keyword evidence="8" id="KW-1185">Reference proteome</keyword>
<organism evidence="7 8">
    <name type="scientific">Cordylochernes scorpioides</name>
    <dbReference type="NCBI Taxonomy" id="51811"/>
    <lineage>
        <taxon>Eukaryota</taxon>
        <taxon>Metazoa</taxon>
        <taxon>Ecdysozoa</taxon>
        <taxon>Arthropoda</taxon>
        <taxon>Chelicerata</taxon>
        <taxon>Arachnida</taxon>
        <taxon>Pseudoscorpiones</taxon>
        <taxon>Cheliferoidea</taxon>
        <taxon>Chernetidae</taxon>
        <taxon>Cordylochernes</taxon>
    </lineage>
</organism>
<evidence type="ECO:0000256" key="2">
    <source>
        <dbReference type="ARBA" id="ARBA00023242"/>
    </source>
</evidence>
<dbReference type="PANTHER" id="PTHR22940:SF4">
    <property type="entry name" value="PROTEIN TIMELESS HOMOLOG"/>
    <property type="match status" value="1"/>
</dbReference>